<organism evidence="3">
    <name type="scientific">Serpula lacrymans var. lacrymans (strain S7.3)</name>
    <name type="common">Dry rot fungus</name>
    <dbReference type="NCBI Taxonomy" id="936435"/>
    <lineage>
        <taxon>Eukaryota</taxon>
        <taxon>Fungi</taxon>
        <taxon>Dikarya</taxon>
        <taxon>Basidiomycota</taxon>
        <taxon>Agaricomycotina</taxon>
        <taxon>Agaricomycetes</taxon>
        <taxon>Agaricomycetidae</taxon>
        <taxon>Boletales</taxon>
        <taxon>Coniophorineae</taxon>
        <taxon>Serpulaceae</taxon>
        <taxon>Serpula</taxon>
    </lineage>
</organism>
<evidence type="ECO:0000313" key="2">
    <source>
        <dbReference type="EMBL" id="EGO00074.1"/>
    </source>
</evidence>
<gene>
    <name evidence="2" type="ORF">SERLA73DRAFT_180482</name>
</gene>
<feature type="compositionally biased region" description="Pro residues" evidence="1">
    <location>
        <begin position="60"/>
        <end position="76"/>
    </location>
</feature>
<protein>
    <submittedName>
        <fullName evidence="2">Uncharacterized protein</fullName>
    </submittedName>
</protein>
<accession>F8PUZ4</accession>
<dbReference type="InParanoid" id="F8PUZ4"/>
<name>F8PUZ4_SERL3</name>
<dbReference type="AlphaFoldDB" id="F8PUZ4"/>
<feature type="compositionally biased region" description="Basic residues" evidence="1">
    <location>
        <begin position="81"/>
        <end position="91"/>
    </location>
</feature>
<evidence type="ECO:0000313" key="3">
    <source>
        <dbReference type="Proteomes" id="UP000008063"/>
    </source>
</evidence>
<feature type="region of interest" description="Disordered" evidence="1">
    <location>
        <begin position="1"/>
        <end position="156"/>
    </location>
</feature>
<proteinExistence type="predicted"/>
<sequence>MDPSNADDNMENQNSAPSKASKETRLSTPITHSPEIPYPTPAQRTKSRSRLPPSVHPRTSSPPLPSVPDSPFPPSPSLHLPARKTVLRRVPHPGIPPPPDPNVSGPGRVLVPNSDTSGTASQPSQPPPQPYESSQYLPLPPSSLPVSFGVNSQSTGNAPRKYLTKMMESSLLRVCLTTKGRL</sequence>
<dbReference type="HOGENOM" id="CLU_1482846_0_0_1"/>
<dbReference type="Proteomes" id="UP000008063">
    <property type="component" value="Unassembled WGS sequence"/>
</dbReference>
<dbReference type="EMBL" id="GL945479">
    <property type="protein sequence ID" value="EGO00074.1"/>
    <property type="molecule type" value="Genomic_DNA"/>
</dbReference>
<evidence type="ECO:0000256" key="1">
    <source>
        <dbReference type="SAM" id="MobiDB-lite"/>
    </source>
</evidence>
<keyword evidence="3" id="KW-1185">Reference proteome</keyword>
<reference evidence="3" key="1">
    <citation type="journal article" date="2011" name="Science">
        <title>The plant cell wall-decomposing machinery underlies the functional diversity of forest fungi.</title>
        <authorList>
            <person name="Eastwood D.C."/>
            <person name="Floudas D."/>
            <person name="Binder M."/>
            <person name="Majcherczyk A."/>
            <person name="Schneider P."/>
            <person name="Aerts A."/>
            <person name="Asiegbu F.O."/>
            <person name="Baker S.E."/>
            <person name="Barry K."/>
            <person name="Bendiksby M."/>
            <person name="Blumentritt M."/>
            <person name="Coutinho P.M."/>
            <person name="Cullen D."/>
            <person name="de Vries R.P."/>
            <person name="Gathman A."/>
            <person name="Goodell B."/>
            <person name="Henrissat B."/>
            <person name="Ihrmark K."/>
            <person name="Kauserud H."/>
            <person name="Kohler A."/>
            <person name="LaButti K."/>
            <person name="Lapidus A."/>
            <person name="Lavin J.L."/>
            <person name="Lee Y.-H."/>
            <person name="Lindquist E."/>
            <person name="Lilly W."/>
            <person name="Lucas S."/>
            <person name="Morin E."/>
            <person name="Murat C."/>
            <person name="Oguiza J.A."/>
            <person name="Park J."/>
            <person name="Pisabarro A.G."/>
            <person name="Riley R."/>
            <person name="Rosling A."/>
            <person name="Salamov A."/>
            <person name="Schmidt O."/>
            <person name="Schmutz J."/>
            <person name="Skrede I."/>
            <person name="Stenlid J."/>
            <person name="Wiebenga A."/>
            <person name="Xie X."/>
            <person name="Kuees U."/>
            <person name="Hibbett D.S."/>
            <person name="Hoffmeister D."/>
            <person name="Hoegberg N."/>
            <person name="Martin F."/>
            <person name="Grigoriev I.V."/>
            <person name="Watkinson S.C."/>
        </authorList>
    </citation>
    <scope>NUCLEOTIDE SEQUENCE [LARGE SCALE GENOMIC DNA]</scope>
    <source>
        <strain evidence="3">strain S7.3</strain>
    </source>
</reference>